<dbReference type="PANTHER" id="PTHR10799">
    <property type="entry name" value="SNF2/RAD54 HELICASE FAMILY"/>
    <property type="match status" value="1"/>
</dbReference>
<accession>A0A8J8P1D4</accession>
<dbReference type="SUPFAM" id="SSF52540">
    <property type="entry name" value="P-loop containing nucleoside triphosphate hydrolases"/>
    <property type="match status" value="2"/>
</dbReference>
<dbReference type="CDD" id="cd18793">
    <property type="entry name" value="SF2_C_SNF"/>
    <property type="match status" value="1"/>
</dbReference>
<protein>
    <submittedName>
        <fullName evidence="10">Uncharacterized protein</fullName>
    </submittedName>
</protein>
<dbReference type="GO" id="GO:0042393">
    <property type="term" value="F:histone binding"/>
    <property type="evidence" value="ECO:0007669"/>
    <property type="project" value="InterPro"/>
</dbReference>
<dbReference type="GO" id="GO:0005634">
    <property type="term" value="C:nucleus"/>
    <property type="evidence" value="ECO:0007669"/>
    <property type="project" value="UniProtKB-SubCell"/>
</dbReference>
<dbReference type="InterPro" id="IPR029295">
    <property type="entry name" value="SnAC"/>
</dbReference>
<evidence type="ECO:0000256" key="5">
    <source>
        <dbReference type="SAM" id="Coils"/>
    </source>
</evidence>
<dbReference type="InterPro" id="IPR001650">
    <property type="entry name" value="Helicase_C-like"/>
</dbReference>
<feature type="domain" description="Helicase ATP-binding" evidence="7">
    <location>
        <begin position="369"/>
        <end position="534"/>
    </location>
</feature>
<comment type="caution">
    <text evidence="10">The sequence shown here is derived from an EMBL/GenBank/DDBJ whole genome shotgun (WGS) entry which is preliminary data.</text>
</comment>
<dbReference type="Proteomes" id="UP000785679">
    <property type="component" value="Unassembled WGS sequence"/>
</dbReference>
<dbReference type="InterPro" id="IPR038718">
    <property type="entry name" value="SNF2-like_sf"/>
</dbReference>
<feature type="region of interest" description="Disordered" evidence="6">
    <location>
        <begin position="267"/>
        <end position="311"/>
    </location>
</feature>
<evidence type="ECO:0000256" key="4">
    <source>
        <dbReference type="ARBA" id="ARBA00023242"/>
    </source>
</evidence>
<name>A0A8J8P1D4_HALGN</name>
<evidence type="ECO:0000256" key="3">
    <source>
        <dbReference type="ARBA" id="ARBA00023117"/>
    </source>
</evidence>
<dbReference type="Pfam" id="PF14619">
    <property type="entry name" value="SnAC"/>
    <property type="match status" value="1"/>
</dbReference>
<feature type="compositionally biased region" description="Basic and acidic residues" evidence="6">
    <location>
        <begin position="1052"/>
        <end position="1061"/>
    </location>
</feature>
<dbReference type="FunFam" id="3.40.50.10810:FF:000008">
    <property type="entry name" value="Chromatin structure-remodeling complex subunit snf21"/>
    <property type="match status" value="1"/>
</dbReference>
<keyword evidence="3" id="KW-0103">Bromodomain</keyword>
<feature type="compositionally biased region" description="Basic and acidic residues" evidence="6">
    <location>
        <begin position="1072"/>
        <end position="1083"/>
    </location>
</feature>
<dbReference type="SMART" id="SM00573">
    <property type="entry name" value="HSA"/>
    <property type="match status" value="1"/>
</dbReference>
<dbReference type="Pfam" id="PF00176">
    <property type="entry name" value="SNF2-rel_dom"/>
    <property type="match status" value="1"/>
</dbReference>
<evidence type="ECO:0000256" key="1">
    <source>
        <dbReference type="ARBA" id="ARBA00004123"/>
    </source>
</evidence>
<proteinExistence type="predicted"/>
<feature type="compositionally biased region" description="Acidic residues" evidence="6">
    <location>
        <begin position="1008"/>
        <end position="1036"/>
    </location>
</feature>
<evidence type="ECO:0000259" key="7">
    <source>
        <dbReference type="PROSITE" id="PS51192"/>
    </source>
</evidence>
<dbReference type="GO" id="GO:0005524">
    <property type="term" value="F:ATP binding"/>
    <property type="evidence" value="ECO:0007669"/>
    <property type="project" value="InterPro"/>
</dbReference>
<dbReference type="Pfam" id="PF00271">
    <property type="entry name" value="Helicase_C"/>
    <property type="match status" value="1"/>
</dbReference>
<evidence type="ECO:0000313" key="10">
    <source>
        <dbReference type="EMBL" id="TNV85493.1"/>
    </source>
</evidence>
<dbReference type="GO" id="GO:0016787">
    <property type="term" value="F:hydrolase activity"/>
    <property type="evidence" value="ECO:0007669"/>
    <property type="project" value="UniProtKB-KW"/>
</dbReference>
<feature type="compositionally biased region" description="Acidic residues" evidence="6">
    <location>
        <begin position="291"/>
        <end position="306"/>
    </location>
</feature>
<comment type="subcellular location">
    <subcellularLocation>
        <location evidence="1">Nucleus</location>
    </subcellularLocation>
</comment>
<dbReference type="Gene3D" id="3.40.50.10810">
    <property type="entry name" value="Tandem AAA-ATPase domain"/>
    <property type="match status" value="1"/>
</dbReference>
<keyword evidence="11" id="KW-1185">Reference proteome</keyword>
<feature type="compositionally biased region" description="Basic residues" evidence="6">
    <location>
        <begin position="1039"/>
        <end position="1051"/>
    </location>
</feature>
<keyword evidence="2" id="KW-0378">Hydrolase</keyword>
<feature type="region of interest" description="Disordered" evidence="6">
    <location>
        <begin position="988"/>
        <end position="1083"/>
    </location>
</feature>
<dbReference type="PROSITE" id="PS51194">
    <property type="entry name" value="HELICASE_CTER"/>
    <property type="match status" value="1"/>
</dbReference>
<dbReference type="AlphaFoldDB" id="A0A8J8P1D4"/>
<evidence type="ECO:0000259" key="9">
    <source>
        <dbReference type="PROSITE" id="PS51204"/>
    </source>
</evidence>
<dbReference type="InterPro" id="IPR049730">
    <property type="entry name" value="SNF2/RAD54-like_C"/>
</dbReference>
<dbReference type="PROSITE" id="PS51204">
    <property type="entry name" value="HSA"/>
    <property type="match status" value="1"/>
</dbReference>
<dbReference type="SMART" id="SM01314">
    <property type="entry name" value="SnAC"/>
    <property type="match status" value="1"/>
</dbReference>
<gene>
    <name evidence="10" type="ORF">FGO68_gene15393</name>
</gene>
<dbReference type="InterPro" id="IPR027417">
    <property type="entry name" value="P-loop_NTPase"/>
</dbReference>
<organism evidence="10 11">
    <name type="scientific">Halteria grandinella</name>
    <dbReference type="NCBI Taxonomy" id="5974"/>
    <lineage>
        <taxon>Eukaryota</taxon>
        <taxon>Sar</taxon>
        <taxon>Alveolata</taxon>
        <taxon>Ciliophora</taxon>
        <taxon>Intramacronucleata</taxon>
        <taxon>Spirotrichea</taxon>
        <taxon>Stichotrichia</taxon>
        <taxon>Sporadotrichida</taxon>
        <taxon>Halteriidae</taxon>
        <taxon>Halteria</taxon>
    </lineage>
</organism>
<dbReference type="SMART" id="SM00487">
    <property type="entry name" value="DEXDc"/>
    <property type="match status" value="1"/>
</dbReference>
<feature type="domain" description="Helicase C-terminal" evidence="8">
    <location>
        <begin position="683"/>
        <end position="850"/>
    </location>
</feature>
<dbReference type="Pfam" id="PF07529">
    <property type="entry name" value="HSA"/>
    <property type="match status" value="1"/>
</dbReference>
<keyword evidence="4" id="KW-0539">Nucleus</keyword>
<dbReference type="InterPro" id="IPR014012">
    <property type="entry name" value="HSA_dom"/>
</dbReference>
<evidence type="ECO:0000259" key="8">
    <source>
        <dbReference type="PROSITE" id="PS51194"/>
    </source>
</evidence>
<evidence type="ECO:0000256" key="6">
    <source>
        <dbReference type="SAM" id="MobiDB-lite"/>
    </source>
</evidence>
<dbReference type="Gene3D" id="3.40.50.300">
    <property type="entry name" value="P-loop containing nucleotide triphosphate hydrolases"/>
    <property type="match status" value="1"/>
</dbReference>
<feature type="coiled-coil region" evidence="5">
    <location>
        <begin position="198"/>
        <end position="227"/>
    </location>
</feature>
<dbReference type="OrthoDB" id="5857104at2759"/>
<dbReference type="SMART" id="SM00490">
    <property type="entry name" value="HELICc"/>
    <property type="match status" value="1"/>
</dbReference>
<dbReference type="EMBL" id="RRYP01001785">
    <property type="protein sequence ID" value="TNV85493.1"/>
    <property type="molecule type" value="Genomic_DNA"/>
</dbReference>
<dbReference type="InterPro" id="IPR000330">
    <property type="entry name" value="SNF2_N"/>
</dbReference>
<dbReference type="PROSITE" id="PS51192">
    <property type="entry name" value="HELICASE_ATP_BIND_1"/>
    <property type="match status" value="1"/>
</dbReference>
<dbReference type="InterPro" id="IPR014001">
    <property type="entry name" value="Helicase_ATP-bd"/>
</dbReference>
<evidence type="ECO:0000256" key="2">
    <source>
        <dbReference type="ARBA" id="ARBA00022801"/>
    </source>
</evidence>
<evidence type="ECO:0000313" key="11">
    <source>
        <dbReference type="Proteomes" id="UP000785679"/>
    </source>
</evidence>
<feature type="domain" description="HSA" evidence="9">
    <location>
        <begin position="154"/>
        <end position="226"/>
    </location>
</feature>
<keyword evidence="5" id="KW-0175">Coiled coil</keyword>
<sequence length="1083" mass="126872">MQVYKERFEDENDVNQRELWKYISNKVANGGENVLKASANPKHTRHMAESEEIAQIQMELEDLIEDPATPSDEREQAEVFLKTLKLQPLQAKMREQVLQRYHQNKISLQNYKAQSEGDKLYETQLIDREFYKRAKVYASSKKEQRTLDRFEQQMRSGQELRKKTRHREFLNEILFHAKDFGEFHKKRIHNIKKKALMIKGSLESKEKKEQQAKDKEERDRIKALKENDFETYINMINTQKNSRLLQILEQTNKYMEQLGAKVTLQKMEHEQRKKKMLGQSNGEKGANGGNESDEEVKEIETEAAVDDLGKEDESIDMVESERIKKHLKDSSKIYYSVTHTVQEEIKEQPKMIKGGQLKSYQLIGLNWMVSLYNNNLNGILADEMGLGKTIQTISLLSYLIECKGNEGPFLVVVPLTTISNWSMEFDKWSPDIRKIIYKGKKHERPLLAQHLKNDKFHVVLTTYEYILNDKSTLSKIPWQYIIVDEGHKMKNQKSKFALTLGQQYQSAHRILLTGTPLQNNLSELWALLNFLLPKIFASCDEFQKWFDKPLSKMHPMSSNKGNDKQAMDLSEEEQLLIINRLHQVLRPFLLRRVKSEVEKELPNKIEMVIKVDLSAWQRIVYNGIQDNGMLQRDPATGKFGQMSLRNTVMQLRKICNHPYLFLDYMEPEDMRDNIYRCSGKFELLDRILPKLIQTGHKILIFSQFTQLMDIMQVFFDYRGIKHLRLDGGTKHEDRASSLQQFNDWNSEEKVFLLSTRAGGHGLNLQVSDTVIIFDSDWNPQMDEQAKDRAHRIGQQREVRVYRLITSTKIEEGIFSKATMKKDLDNKIIQAGMFNDKASDMERQKKLEDLIRKDYADDDGDGEGECEIPNDDQINEIISRSPEEYEIFTKMDQDRYVQENRAQRVQQIIHNLTQEHHKKGLPPPHLNEANINYRLLQEWEVPEWIKPKPEDPNKFIEEFGIGKRQRKAVSYAEEISEGQWLRIIEQGGDPKEEVEKIKRRRLETKGDESENVGDDMSEGVEDEVEEEEDDGQDEEEYRGEKKRKPRNRGNRRQQKEAAKAEEITVPVMADEGDLVKSENENQFE</sequence>
<reference evidence="10" key="1">
    <citation type="submission" date="2019-06" db="EMBL/GenBank/DDBJ databases">
        <authorList>
            <person name="Zheng W."/>
        </authorList>
    </citation>
    <scope>NUCLEOTIDE SEQUENCE</scope>
    <source>
        <strain evidence="10">QDHG01</strain>
    </source>
</reference>